<keyword evidence="2" id="KW-1185">Reference proteome</keyword>
<comment type="caution">
    <text evidence="1">The sequence shown here is derived from an EMBL/GenBank/DDBJ whole genome shotgun (WGS) entry which is preliminary data.</text>
</comment>
<gene>
    <name evidence="1" type="ORF">AVEN_182971_1</name>
</gene>
<dbReference type="EMBL" id="BGPR01004821">
    <property type="protein sequence ID" value="GBN03691.1"/>
    <property type="molecule type" value="Genomic_DNA"/>
</dbReference>
<name>A0A4Y2KMV6_ARAVE</name>
<dbReference type="Proteomes" id="UP000499080">
    <property type="component" value="Unassembled WGS sequence"/>
</dbReference>
<reference evidence="1 2" key="1">
    <citation type="journal article" date="2019" name="Sci. Rep.">
        <title>Orb-weaving spider Araneus ventricosus genome elucidates the spidroin gene catalogue.</title>
        <authorList>
            <person name="Kono N."/>
            <person name="Nakamura H."/>
            <person name="Ohtoshi R."/>
            <person name="Moran D.A.P."/>
            <person name="Shinohara A."/>
            <person name="Yoshida Y."/>
            <person name="Fujiwara M."/>
            <person name="Mori M."/>
            <person name="Tomita M."/>
            <person name="Arakawa K."/>
        </authorList>
    </citation>
    <scope>NUCLEOTIDE SEQUENCE [LARGE SCALE GENOMIC DNA]</scope>
</reference>
<proteinExistence type="predicted"/>
<evidence type="ECO:0000313" key="1">
    <source>
        <dbReference type="EMBL" id="GBN03691.1"/>
    </source>
</evidence>
<sequence length="96" mass="11449">MDLDDVFDVVCRGTNSSRKDICIHLPPFFLLLINCLKISKIWLGEPWIGKRTVIRQRIESDRNWIHRTTLRSYAQGRLPGLPWIEDECHCFIRRRN</sequence>
<evidence type="ECO:0000313" key="2">
    <source>
        <dbReference type="Proteomes" id="UP000499080"/>
    </source>
</evidence>
<dbReference type="AlphaFoldDB" id="A0A4Y2KMV6"/>
<protein>
    <submittedName>
        <fullName evidence="1">Uncharacterized protein</fullName>
    </submittedName>
</protein>
<organism evidence="1 2">
    <name type="scientific">Araneus ventricosus</name>
    <name type="common">Orbweaver spider</name>
    <name type="synonym">Epeira ventricosa</name>
    <dbReference type="NCBI Taxonomy" id="182803"/>
    <lineage>
        <taxon>Eukaryota</taxon>
        <taxon>Metazoa</taxon>
        <taxon>Ecdysozoa</taxon>
        <taxon>Arthropoda</taxon>
        <taxon>Chelicerata</taxon>
        <taxon>Arachnida</taxon>
        <taxon>Araneae</taxon>
        <taxon>Araneomorphae</taxon>
        <taxon>Entelegynae</taxon>
        <taxon>Araneoidea</taxon>
        <taxon>Araneidae</taxon>
        <taxon>Araneus</taxon>
    </lineage>
</organism>
<accession>A0A4Y2KMV6</accession>